<accession>A0A6A6HEJ3</accession>
<evidence type="ECO:0000256" key="1">
    <source>
        <dbReference type="SAM" id="MobiDB-lite"/>
    </source>
</evidence>
<name>A0A6A6HEJ3_VIRVR</name>
<keyword evidence="3" id="KW-1185">Reference proteome</keyword>
<dbReference type="AlphaFoldDB" id="A0A6A6HEJ3"/>
<dbReference type="InterPro" id="IPR038883">
    <property type="entry name" value="AN11006-like"/>
</dbReference>
<evidence type="ECO:0000313" key="2">
    <source>
        <dbReference type="EMBL" id="KAF2236269.1"/>
    </source>
</evidence>
<protein>
    <submittedName>
        <fullName evidence="2">Uncharacterized protein</fullName>
    </submittedName>
</protein>
<evidence type="ECO:0000313" key="3">
    <source>
        <dbReference type="Proteomes" id="UP000800092"/>
    </source>
</evidence>
<proteinExistence type="predicted"/>
<feature type="region of interest" description="Disordered" evidence="1">
    <location>
        <begin position="287"/>
        <end position="350"/>
    </location>
</feature>
<dbReference type="Proteomes" id="UP000800092">
    <property type="component" value="Unassembled WGS sequence"/>
</dbReference>
<sequence length="350" mass="40996">MASTAPISATNTLSQSQSPFFTVLPPEIRNEIYSWALLQSEDTSQTYEENSYWSRPGFRSPLKSRSHLLRTCRLIYLEAEAILMQEAEHAFWFDRGPAERSRIEKCSNFFRALTPKNVQALNSVRFFTQMYWLEGGEDLNKIFGWPNFRPETLTITIRYSDWWFWERNEPLRMRDSWLRFFRGPPSLRTLIVEYETLTWKKNQMDPIIARNKKFKLPILQEQGQHEVEGGGRRVRRYLSAEDTKLEEWKWKGPSNLGGGQWRHHGDGDTVEYVVVVDRWRFVEEELSEDESLPEDQVAVPQAYVGDAEEANNDEKEEGHAQSSSGQGNGYEAQPRRRCNYRRHAKGLTQS</sequence>
<dbReference type="EMBL" id="ML991786">
    <property type="protein sequence ID" value="KAF2236269.1"/>
    <property type="molecule type" value="Genomic_DNA"/>
</dbReference>
<dbReference type="PANTHER" id="PTHR42085:SF1">
    <property type="entry name" value="F-BOX DOMAIN-CONTAINING PROTEIN"/>
    <property type="match status" value="1"/>
</dbReference>
<dbReference type="OrthoDB" id="288942at2759"/>
<gene>
    <name evidence="2" type="ORF">EV356DRAFT_513188</name>
</gene>
<reference evidence="2" key="1">
    <citation type="journal article" date="2020" name="Stud. Mycol.">
        <title>101 Dothideomycetes genomes: a test case for predicting lifestyles and emergence of pathogens.</title>
        <authorList>
            <person name="Haridas S."/>
            <person name="Albert R."/>
            <person name="Binder M."/>
            <person name="Bloem J."/>
            <person name="Labutti K."/>
            <person name="Salamov A."/>
            <person name="Andreopoulos B."/>
            <person name="Baker S."/>
            <person name="Barry K."/>
            <person name="Bills G."/>
            <person name="Bluhm B."/>
            <person name="Cannon C."/>
            <person name="Castanera R."/>
            <person name="Culley D."/>
            <person name="Daum C."/>
            <person name="Ezra D."/>
            <person name="Gonzalez J."/>
            <person name="Henrissat B."/>
            <person name="Kuo A."/>
            <person name="Liang C."/>
            <person name="Lipzen A."/>
            <person name="Lutzoni F."/>
            <person name="Magnuson J."/>
            <person name="Mondo S."/>
            <person name="Nolan M."/>
            <person name="Ohm R."/>
            <person name="Pangilinan J."/>
            <person name="Park H.-J."/>
            <person name="Ramirez L."/>
            <person name="Alfaro M."/>
            <person name="Sun H."/>
            <person name="Tritt A."/>
            <person name="Yoshinaga Y."/>
            <person name="Zwiers L.-H."/>
            <person name="Turgeon B."/>
            <person name="Goodwin S."/>
            <person name="Spatafora J."/>
            <person name="Crous P."/>
            <person name="Grigoriev I."/>
        </authorList>
    </citation>
    <scope>NUCLEOTIDE SEQUENCE</scope>
    <source>
        <strain evidence="2">Tuck. ex Michener</strain>
    </source>
</reference>
<dbReference type="PANTHER" id="PTHR42085">
    <property type="entry name" value="F-BOX DOMAIN-CONTAINING PROTEIN"/>
    <property type="match status" value="1"/>
</dbReference>
<feature type="compositionally biased region" description="Basic residues" evidence="1">
    <location>
        <begin position="335"/>
        <end position="350"/>
    </location>
</feature>
<organism evidence="2 3">
    <name type="scientific">Viridothelium virens</name>
    <name type="common">Speckled blister lichen</name>
    <name type="synonym">Trypethelium virens</name>
    <dbReference type="NCBI Taxonomy" id="1048519"/>
    <lineage>
        <taxon>Eukaryota</taxon>
        <taxon>Fungi</taxon>
        <taxon>Dikarya</taxon>
        <taxon>Ascomycota</taxon>
        <taxon>Pezizomycotina</taxon>
        <taxon>Dothideomycetes</taxon>
        <taxon>Dothideomycetes incertae sedis</taxon>
        <taxon>Trypetheliales</taxon>
        <taxon>Trypetheliaceae</taxon>
        <taxon>Viridothelium</taxon>
    </lineage>
</organism>